<evidence type="ECO:0000259" key="3">
    <source>
        <dbReference type="PROSITE" id="PS51263"/>
    </source>
</evidence>
<dbReference type="InterPro" id="IPR029006">
    <property type="entry name" value="ADF-H/Gelsolin-like_dom_sf"/>
</dbReference>
<dbReference type="GO" id="GO:0003779">
    <property type="term" value="F:actin binding"/>
    <property type="evidence" value="ECO:0007669"/>
    <property type="project" value="UniProtKB-KW"/>
</dbReference>
<keyword evidence="5" id="KW-1185">Reference proteome</keyword>
<dbReference type="AlphaFoldDB" id="A0ABD6EH38"/>
<evidence type="ECO:0000256" key="1">
    <source>
        <dbReference type="ARBA" id="ARBA00006844"/>
    </source>
</evidence>
<name>A0ABD6EH38_9BILA</name>
<protein>
    <recommendedName>
        <fullName evidence="3">ADF-H domain-containing protein</fullName>
    </recommendedName>
</protein>
<dbReference type="Proteomes" id="UP001608902">
    <property type="component" value="Unassembled WGS sequence"/>
</dbReference>
<evidence type="ECO:0000313" key="4">
    <source>
        <dbReference type="EMBL" id="MFH4979289.1"/>
    </source>
</evidence>
<organism evidence="4 5">
    <name type="scientific">Gnathostoma spinigerum</name>
    <dbReference type="NCBI Taxonomy" id="75299"/>
    <lineage>
        <taxon>Eukaryota</taxon>
        <taxon>Metazoa</taxon>
        <taxon>Ecdysozoa</taxon>
        <taxon>Nematoda</taxon>
        <taxon>Chromadorea</taxon>
        <taxon>Rhabditida</taxon>
        <taxon>Spirurina</taxon>
        <taxon>Gnathostomatomorpha</taxon>
        <taxon>Gnathostomatoidea</taxon>
        <taxon>Gnathostomatidae</taxon>
        <taxon>Gnathostoma</taxon>
    </lineage>
</organism>
<dbReference type="InterPro" id="IPR002108">
    <property type="entry name" value="ADF-H"/>
</dbReference>
<gene>
    <name evidence="4" type="ORF">AB6A40_005998</name>
</gene>
<evidence type="ECO:0000313" key="5">
    <source>
        <dbReference type="Proteomes" id="UP001608902"/>
    </source>
</evidence>
<dbReference type="PANTHER" id="PTHR11913">
    <property type="entry name" value="COFILIN-RELATED"/>
    <property type="match status" value="1"/>
</dbReference>
<dbReference type="Pfam" id="PF00241">
    <property type="entry name" value="Cofilin_ADF"/>
    <property type="match status" value="1"/>
</dbReference>
<dbReference type="SUPFAM" id="SSF55753">
    <property type="entry name" value="Actin depolymerizing proteins"/>
    <property type="match status" value="1"/>
</dbReference>
<accession>A0ABD6EH38</accession>
<dbReference type="InterPro" id="IPR017904">
    <property type="entry name" value="ADF/Cofilin"/>
</dbReference>
<dbReference type="SMART" id="SM00102">
    <property type="entry name" value="ADF"/>
    <property type="match status" value="1"/>
</dbReference>
<dbReference type="EMBL" id="JBGFUD010004026">
    <property type="protein sequence ID" value="MFH4979289.1"/>
    <property type="molecule type" value="Genomic_DNA"/>
</dbReference>
<dbReference type="Gene3D" id="3.40.20.10">
    <property type="entry name" value="Severin"/>
    <property type="match status" value="1"/>
</dbReference>
<comment type="similarity">
    <text evidence="1">Belongs to the actin-binding proteins ADF family.</text>
</comment>
<comment type="caution">
    <text evidence="4">The sequence shown here is derived from an EMBL/GenBank/DDBJ whole genome shotgun (WGS) entry which is preliminary data.</text>
</comment>
<sequence length="166" mass="18953">MAPLVVVSPGSRSKIEELILKKNELRYIIFKIEGSQIVVDAAVTSPMMKLPKDEFKDNSRAAYDYFLTDLRNRTNDFSDPRFTVFNFKFSCHLPGEGVTNLEKILFFKFIPDKAPIKTKMLYDSAIPTMKSALDSGKVREIMINVVSEFEHSEMLTKLINNVCVPH</sequence>
<feature type="domain" description="ADF-H" evidence="3">
    <location>
        <begin position="3"/>
        <end position="159"/>
    </location>
</feature>
<reference evidence="4 5" key="1">
    <citation type="submission" date="2024-08" db="EMBL/GenBank/DDBJ databases">
        <title>Gnathostoma spinigerum genome.</title>
        <authorList>
            <person name="Gonzalez-Bertolin B."/>
            <person name="Monzon S."/>
            <person name="Zaballos A."/>
            <person name="Jimenez P."/>
            <person name="Dekumyoy P."/>
            <person name="Varona S."/>
            <person name="Cuesta I."/>
            <person name="Sumanam S."/>
            <person name="Adisakwattana P."/>
            <person name="Gasser R.B."/>
            <person name="Hernandez-Gonzalez A."/>
            <person name="Young N.D."/>
            <person name="Perteguer M.J."/>
        </authorList>
    </citation>
    <scope>NUCLEOTIDE SEQUENCE [LARGE SCALE GENOMIC DNA]</scope>
    <source>
        <strain evidence="4">AL3</strain>
        <tissue evidence="4">Liver</tissue>
    </source>
</reference>
<dbReference type="PROSITE" id="PS51263">
    <property type="entry name" value="ADF_H"/>
    <property type="match status" value="1"/>
</dbReference>
<keyword evidence="2" id="KW-0009">Actin-binding</keyword>
<proteinExistence type="inferred from homology"/>
<evidence type="ECO:0000256" key="2">
    <source>
        <dbReference type="ARBA" id="ARBA00023203"/>
    </source>
</evidence>